<keyword evidence="2" id="KW-1185">Reference proteome</keyword>
<comment type="caution">
    <text evidence="1">The sequence shown here is derived from an EMBL/GenBank/DDBJ whole genome shotgun (WGS) entry which is preliminary data.</text>
</comment>
<reference evidence="1 2" key="1">
    <citation type="submission" date="2016-07" db="EMBL/GenBank/DDBJ databases">
        <title>Pervasive Adenine N6-methylation of Active Genes in Fungi.</title>
        <authorList>
            <consortium name="DOE Joint Genome Institute"/>
            <person name="Mondo S.J."/>
            <person name="Dannebaum R.O."/>
            <person name="Kuo R.C."/>
            <person name="Labutti K."/>
            <person name="Haridas S."/>
            <person name="Kuo A."/>
            <person name="Salamov A."/>
            <person name="Ahrendt S.R."/>
            <person name="Lipzen A."/>
            <person name="Sullivan W."/>
            <person name="Andreopoulos W.B."/>
            <person name="Clum A."/>
            <person name="Lindquist E."/>
            <person name="Daum C."/>
            <person name="Ramamoorthy G.K."/>
            <person name="Gryganskyi A."/>
            <person name="Culley D."/>
            <person name="Magnuson J.K."/>
            <person name="James T.Y."/>
            <person name="O'Malley M.A."/>
            <person name="Stajich J.E."/>
            <person name="Spatafora J.W."/>
            <person name="Visel A."/>
            <person name="Grigoriev I.V."/>
        </authorList>
    </citation>
    <scope>NUCLEOTIDE SEQUENCE [LARGE SCALE GENOMIC DNA]</scope>
    <source>
        <strain evidence="1 2">12-1054</strain>
    </source>
</reference>
<gene>
    <name evidence="1" type="ORF">BCR37DRAFT_380597</name>
</gene>
<accession>A0A1Y2FBJ8</accession>
<dbReference type="GeneID" id="63786121"/>
<name>A0A1Y2FBJ8_PROLT</name>
<sequence length="79" mass="9064">MGTGRSSWPLYRSCQACIFLTRSMVLKGLLMVANCNCKLKRHPREHTKCSVWFSRKDSCHELPSALSHLVFICIFTSFP</sequence>
<dbReference type="AlphaFoldDB" id="A0A1Y2FBJ8"/>
<evidence type="ECO:0000313" key="2">
    <source>
        <dbReference type="Proteomes" id="UP000193685"/>
    </source>
</evidence>
<organism evidence="1 2">
    <name type="scientific">Protomyces lactucae-debilis</name>
    <dbReference type="NCBI Taxonomy" id="2754530"/>
    <lineage>
        <taxon>Eukaryota</taxon>
        <taxon>Fungi</taxon>
        <taxon>Dikarya</taxon>
        <taxon>Ascomycota</taxon>
        <taxon>Taphrinomycotina</taxon>
        <taxon>Taphrinomycetes</taxon>
        <taxon>Taphrinales</taxon>
        <taxon>Protomycetaceae</taxon>
        <taxon>Protomyces</taxon>
    </lineage>
</organism>
<proteinExistence type="predicted"/>
<dbReference type="RefSeq" id="XP_040724469.1">
    <property type="nucleotide sequence ID" value="XM_040869522.1"/>
</dbReference>
<evidence type="ECO:0000313" key="1">
    <source>
        <dbReference type="EMBL" id="ORY80824.1"/>
    </source>
</evidence>
<protein>
    <submittedName>
        <fullName evidence="1">Uncharacterized protein</fullName>
    </submittedName>
</protein>
<dbReference type="EMBL" id="MCFI01000012">
    <property type="protein sequence ID" value="ORY80824.1"/>
    <property type="molecule type" value="Genomic_DNA"/>
</dbReference>
<dbReference type="Proteomes" id="UP000193685">
    <property type="component" value="Unassembled WGS sequence"/>
</dbReference>